<feature type="region of interest" description="Disordered" evidence="1">
    <location>
        <begin position="138"/>
        <end position="183"/>
    </location>
</feature>
<dbReference type="EnsemblMetazoa" id="Aqu2.1.24744_001">
    <property type="protein sequence ID" value="Aqu2.1.24744_001"/>
    <property type="gene ID" value="Aqu2.1.24744"/>
</dbReference>
<feature type="compositionally biased region" description="Low complexity" evidence="1">
    <location>
        <begin position="138"/>
        <end position="176"/>
    </location>
</feature>
<dbReference type="AlphaFoldDB" id="A0A1X7UB90"/>
<evidence type="ECO:0000313" key="2">
    <source>
        <dbReference type="EnsemblMetazoa" id="Aqu2.1.24744_001"/>
    </source>
</evidence>
<reference evidence="2" key="1">
    <citation type="submission" date="2017-05" db="UniProtKB">
        <authorList>
            <consortium name="EnsemblMetazoa"/>
        </authorList>
    </citation>
    <scope>IDENTIFICATION</scope>
</reference>
<dbReference type="InParanoid" id="A0A1X7UB90"/>
<evidence type="ECO:0000256" key="1">
    <source>
        <dbReference type="SAM" id="MobiDB-lite"/>
    </source>
</evidence>
<protein>
    <submittedName>
        <fullName evidence="2">Uncharacterized protein</fullName>
    </submittedName>
</protein>
<sequence>MYVCDKHKYLCTIMKLQGIKKFCVIGKSNDIWKGFDDSAIFSLLDIGMCNIIKGSSEFRLLSLMSSCITLQDIMNDSTMYVHVCDQYVNINGYLGRLIETKALEHLCLVKHCALLIPQLGNNELPLLVQQRQCWGRRTAGAPPGGTARAPPGGTTGAPPGETAGAPPGGTARAPPGGTAGAPP</sequence>
<organism evidence="2">
    <name type="scientific">Amphimedon queenslandica</name>
    <name type="common">Sponge</name>
    <dbReference type="NCBI Taxonomy" id="400682"/>
    <lineage>
        <taxon>Eukaryota</taxon>
        <taxon>Metazoa</taxon>
        <taxon>Porifera</taxon>
        <taxon>Demospongiae</taxon>
        <taxon>Heteroscleromorpha</taxon>
        <taxon>Haplosclerida</taxon>
        <taxon>Niphatidae</taxon>
        <taxon>Amphimedon</taxon>
    </lineage>
</organism>
<name>A0A1X7UB90_AMPQE</name>
<proteinExistence type="predicted"/>
<accession>A0A1X7UB90</accession>